<evidence type="ECO:0000256" key="9">
    <source>
        <dbReference type="SAM" id="MobiDB-lite"/>
    </source>
</evidence>
<dbReference type="AlphaFoldDB" id="A0AAN9AUC1"/>
<protein>
    <recommendedName>
        <fullName evidence="10">NR LBD domain-containing protein</fullName>
    </recommendedName>
</protein>
<dbReference type="Proteomes" id="UP001374579">
    <property type="component" value="Unassembled WGS sequence"/>
</dbReference>
<dbReference type="InterPro" id="IPR000536">
    <property type="entry name" value="Nucl_hrmn_rcpt_lig-bd"/>
</dbReference>
<dbReference type="PROSITE" id="PS51843">
    <property type="entry name" value="NR_LBD"/>
    <property type="match status" value="1"/>
</dbReference>
<feature type="compositionally biased region" description="Low complexity" evidence="9">
    <location>
        <begin position="50"/>
        <end position="62"/>
    </location>
</feature>
<organism evidence="11 12">
    <name type="scientific">Littorina saxatilis</name>
    <dbReference type="NCBI Taxonomy" id="31220"/>
    <lineage>
        <taxon>Eukaryota</taxon>
        <taxon>Metazoa</taxon>
        <taxon>Spiralia</taxon>
        <taxon>Lophotrochozoa</taxon>
        <taxon>Mollusca</taxon>
        <taxon>Gastropoda</taxon>
        <taxon>Caenogastropoda</taxon>
        <taxon>Littorinimorpha</taxon>
        <taxon>Littorinoidea</taxon>
        <taxon>Littorinidae</taxon>
        <taxon>Littorina</taxon>
    </lineage>
</organism>
<comment type="similarity">
    <text evidence="3">Belongs to the nuclear hormone receptor family. NR0 subfamily.</text>
</comment>
<keyword evidence="12" id="KW-1185">Reference proteome</keyword>
<evidence type="ECO:0000313" key="12">
    <source>
        <dbReference type="Proteomes" id="UP001374579"/>
    </source>
</evidence>
<dbReference type="GO" id="GO:0000122">
    <property type="term" value="P:negative regulation of transcription by RNA polymerase II"/>
    <property type="evidence" value="ECO:0007669"/>
    <property type="project" value="TreeGrafter"/>
</dbReference>
<feature type="region of interest" description="Disordered" evidence="9">
    <location>
        <begin position="203"/>
        <end position="232"/>
    </location>
</feature>
<dbReference type="SMART" id="SM00430">
    <property type="entry name" value="HOLI"/>
    <property type="match status" value="1"/>
</dbReference>
<dbReference type="InterPro" id="IPR033544">
    <property type="entry name" value="NR0B1/2"/>
</dbReference>
<evidence type="ECO:0000256" key="3">
    <source>
        <dbReference type="ARBA" id="ARBA00006647"/>
    </source>
</evidence>
<sequence>MEVLYRNQPLFGAQPAAMVYPSTNFSNLSTHMFASPPQAYSCYSFDASPSLRSPHTPSRTPTPEYPSKSMTNESSMSQGTTLKSVLRGEVPEAYSHFLSGHSEATRQPSPLLGKRKSPFVELEASHSPSLLSRGSSTVLSPPPEDVQTEPMDLSFKRPSSTSSGSSSPASFHHTFPPSPAEDNHHGQTSEFSLLRNLLQVGKVPQPSSSSYSPSTSSDRSCDSPCSDSGLPTRHMCGSTRVTLAKKNMYPVSARVSDWLLKVVQFANSIQVFREELNHNDRLTLILNSWSRLLLLFMAESNFQFAVTPLRTEPEASECEGGPSPDEPTMKSVEGVQTFIRKCQNMGVESDEYYYLRMLVLFNSSYVGLSEPSKVDSFNSQIQQSLQEHVQRTRQGDIMHYSRLLMCLPSLYGISAKMVEHLFCRHIDNNSATDMDVLLKELLQTWSTSSNAAPM</sequence>
<name>A0AAN9AUC1_9CAEN</name>
<keyword evidence="6" id="KW-0805">Transcription regulation</keyword>
<evidence type="ECO:0000256" key="2">
    <source>
        <dbReference type="ARBA" id="ARBA00004496"/>
    </source>
</evidence>
<dbReference type="InterPro" id="IPR001723">
    <property type="entry name" value="Nuclear_hrmn_rcpt"/>
</dbReference>
<feature type="region of interest" description="Disordered" evidence="9">
    <location>
        <begin position="123"/>
        <end position="188"/>
    </location>
</feature>
<reference evidence="11 12" key="1">
    <citation type="submission" date="2024-02" db="EMBL/GenBank/DDBJ databases">
        <title>Chromosome-scale genome assembly of the rough periwinkle Littorina saxatilis.</title>
        <authorList>
            <person name="De Jode A."/>
            <person name="Faria R."/>
            <person name="Formenti G."/>
            <person name="Sims Y."/>
            <person name="Smith T.P."/>
            <person name="Tracey A."/>
            <person name="Wood J.M.D."/>
            <person name="Zagrodzka Z.B."/>
            <person name="Johannesson K."/>
            <person name="Butlin R.K."/>
            <person name="Leder E.H."/>
        </authorList>
    </citation>
    <scope>NUCLEOTIDE SEQUENCE [LARGE SCALE GENOMIC DNA]</scope>
    <source>
        <strain evidence="11">Snail1</strain>
        <tissue evidence="11">Muscle</tissue>
    </source>
</reference>
<evidence type="ECO:0000313" key="11">
    <source>
        <dbReference type="EMBL" id="KAK7093337.1"/>
    </source>
</evidence>
<feature type="domain" description="NR LBD" evidence="10">
    <location>
        <begin position="189"/>
        <end position="443"/>
    </location>
</feature>
<proteinExistence type="inferred from homology"/>
<evidence type="ECO:0000256" key="1">
    <source>
        <dbReference type="ARBA" id="ARBA00004123"/>
    </source>
</evidence>
<dbReference type="EMBL" id="JBAMIC010000019">
    <property type="protein sequence ID" value="KAK7093337.1"/>
    <property type="molecule type" value="Genomic_DNA"/>
</dbReference>
<evidence type="ECO:0000256" key="6">
    <source>
        <dbReference type="ARBA" id="ARBA00023015"/>
    </source>
</evidence>
<gene>
    <name evidence="11" type="ORF">V1264_007111</name>
</gene>
<dbReference type="PRINTS" id="PR00398">
    <property type="entry name" value="STRDHORMONER"/>
</dbReference>
<comment type="subcellular location">
    <subcellularLocation>
        <location evidence="2">Cytoplasm</location>
    </subcellularLocation>
    <subcellularLocation>
        <location evidence="1">Nucleus</location>
    </subcellularLocation>
</comment>
<comment type="caution">
    <text evidence="11">The sequence shown here is derived from an EMBL/GenBank/DDBJ whole genome shotgun (WGS) entry which is preliminary data.</text>
</comment>
<evidence type="ECO:0000256" key="8">
    <source>
        <dbReference type="ARBA" id="ARBA00023170"/>
    </source>
</evidence>
<dbReference type="GO" id="GO:0005737">
    <property type="term" value="C:cytoplasm"/>
    <property type="evidence" value="ECO:0007669"/>
    <property type="project" value="UniProtKB-SubCell"/>
</dbReference>
<dbReference type="GO" id="GO:0005634">
    <property type="term" value="C:nucleus"/>
    <property type="evidence" value="ECO:0007669"/>
    <property type="project" value="UniProtKB-SubCell"/>
</dbReference>
<keyword evidence="5" id="KW-0678">Repressor</keyword>
<feature type="region of interest" description="Disordered" evidence="9">
    <location>
        <begin position="50"/>
        <end position="81"/>
    </location>
</feature>
<dbReference type="PANTHER" id="PTHR24081">
    <property type="entry name" value="NUCLEAR RECEPTOR SUBFAMILY 0 GROUP B"/>
    <property type="match status" value="1"/>
</dbReference>
<feature type="compositionally biased region" description="Low complexity" evidence="9">
    <location>
        <begin position="159"/>
        <end position="170"/>
    </location>
</feature>
<keyword evidence="7" id="KW-0804">Transcription</keyword>
<keyword evidence="8" id="KW-0675">Receptor</keyword>
<evidence type="ECO:0000256" key="7">
    <source>
        <dbReference type="ARBA" id="ARBA00023163"/>
    </source>
</evidence>
<accession>A0AAN9AUC1</accession>
<dbReference type="GO" id="GO:0003714">
    <property type="term" value="F:transcription corepressor activity"/>
    <property type="evidence" value="ECO:0007669"/>
    <property type="project" value="TreeGrafter"/>
</dbReference>
<feature type="compositionally biased region" description="Polar residues" evidence="9">
    <location>
        <begin position="68"/>
        <end position="81"/>
    </location>
</feature>
<feature type="compositionally biased region" description="Low complexity" evidence="9">
    <location>
        <begin position="206"/>
        <end position="228"/>
    </location>
</feature>
<evidence type="ECO:0000259" key="10">
    <source>
        <dbReference type="PROSITE" id="PS51843"/>
    </source>
</evidence>
<evidence type="ECO:0000256" key="4">
    <source>
        <dbReference type="ARBA" id="ARBA00022490"/>
    </source>
</evidence>
<dbReference type="SUPFAM" id="SSF48508">
    <property type="entry name" value="Nuclear receptor ligand-binding domain"/>
    <property type="match status" value="1"/>
</dbReference>
<dbReference type="InterPro" id="IPR035500">
    <property type="entry name" value="NHR-like_dom_sf"/>
</dbReference>
<evidence type="ECO:0000256" key="5">
    <source>
        <dbReference type="ARBA" id="ARBA00022491"/>
    </source>
</evidence>
<dbReference type="Gene3D" id="1.10.565.10">
    <property type="entry name" value="Retinoid X Receptor"/>
    <property type="match status" value="1"/>
</dbReference>
<keyword evidence="4" id="KW-0963">Cytoplasm</keyword>
<dbReference type="PANTHER" id="PTHR24081:SF8">
    <property type="entry name" value="NR LBD DOMAIN-CONTAINING PROTEIN"/>
    <property type="match status" value="1"/>
</dbReference>
<feature type="compositionally biased region" description="Low complexity" evidence="9">
    <location>
        <begin position="125"/>
        <end position="136"/>
    </location>
</feature>
<dbReference type="Pfam" id="PF00104">
    <property type="entry name" value="Hormone_recep"/>
    <property type="match status" value="1"/>
</dbReference>